<evidence type="ECO:0000256" key="8">
    <source>
        <dbReference type="HAMAP-Rule" id="MF_00360"/>
    </source>
</evidence>
<dbReference type="Pfam" id="PF01250">
    <property type="entry name" value="Ribosomal_S6"/>
    <property type="match status" value="1"/>
</dbReference>
<dbReference type="Proteomes" id="UP000657006">
    <property type="component" value="Unassembled WGS sequence"/>
</dbReference>
<dbReference type="PANTHER" id="PTHR21011:SF1">
    <property type="entry name" value="SMALL RIBOSOMAL SUBUNIT PROTEIN BS6M"/>
    <property type="match status" value="1"/>
</dbReference>
<dbReference type="InterPro" id="IPR000529">
    <property type="entry name" value="Ribosomal_bS6"/>
</dbReference>
<keyword evidence="10" id="KW-1185">Reference proteome</keyword>
<dbReference type="PANTHER" id="PTHR21011">
    <property type="entry name" value="MITOCHONDRIAL 28S RIBOSOMAL PROTEIN S6"/>
    <property type="match status" value="1"/>
</dbReference>
<dbReference type="InterPro" id="IPR014717">
    <property type="entry name" value="Transl_elong_EF1B/ribsomal_bS6"/>
</dbReference>
<keyword evidence="3 8" id="KW-0694">RNA-binding</keyword>
<proteinExistence type="inferred from homology"/>
<dbReference type="GO" id="GO:0003735">
    <property type="term" value="F:structural constituent of ribosome"/>
    <property type="evidence" value="ECO:0007669"/>
    <property type="project" value="InterPro"/>
</dbReference>
<evidence type="ECO:0000256" key="6">
    <source>
        <dbReference type="ARBA" id="ARBA00035104"/>
    </source>
</evidence>
<comment type="similarity">
    <text evidence="1 8">Belongs to the bacterial ribosomal protein bS6 family.</text>
</comment>
<dbReference type="SUPFAM" id="SSF54995">
    <property type="entry name" value="Ribosomal protein S6"/>
    <property type="match status" value="1"/>
</dbReference>
<sequence>MNQYEIALVVSAQLTDEDRAAVVEQVKNYIVKYEGTIVEVEEWGKRRLAYEIRKQNEGYYYFIKAQSNPTMPVELEKNLRIMMETVLRYLIVREGE</sequence>
<protein>
    <recommendedName>
        <fullName evidence="7 8">Small ribosomal subunit protein bS6</fullName>
    </recommendedName>
</protein>
<dbReference type="GO" id="GO:1990904">
    <property type="term" value="C:ribonucleoprotein complex"/>
    <property type="evidence" value="ECO:0007669"/>
    <property type="project" value="UniProtKB-KW"/>
</dbReference>
<dbReference type="NCBIfam" id="TIGR00166">
    <property type="entry name" value="S6"/>
    <property type="match status" value="1"/>
</dbReference>
<dbReference type="Gene3D" id="3.30.70.60">
    <property type="match status" value="1"/>
</dbReference>
<evidence type="ECO:0000256" key="3">
    <source>
        <dbReference type="ARBA" id="ARBA00022884"/>
    </source>
</evidence>
<dbReference type="GO" id="GO:0070181">
    <property type="term" value="F:small ribosomal subunit rRNA binding"/>
    <property type="evidence" value="ECO:0007669"/>
    <property type="project" value="TreeGrafter"/>
</dbReference>
<evidence type="ECO:0000256" key="5">
    <source>
        <dbReference type="ARBA" id="ARBA00023274"/>
    </source>
</evidence>
<gene>
    <name evidence="8 9" type="primary">rpsF</name>
    <name evidence="9" type="ORF">H8730_02625</name>
</gene>
<dbReference type="CDD" id="cd00473">
    <property type="entry name" value="bS6"/>
    <property type="match status" value="1"/>
</dbReference>
<keyword evidence="5 8" id="KW-0687">Ribonucleoprotein</keyword>
<dbReference type="GO" id="GO:0005840">
    <property type="term" value="C:ribosome"/>
    <property type="evidence" value="ECO:0007669"/>
    <property type="project" value="UniProtKB-KW"/>
</dbReference>
<dbReference type="RefSeq" id="WP_249289316.1">
    <property type="nucleotide sequence ID" value="NZ_JACRSQ010000002.1"/>
</dbReference>
<evidence type="ECO:0000313" key="9">
    <source>
        <dbReference type="EMBL" id="MBC8542442.1"/>
    </source>
</evidence>
<evidence type="ECO:0000256" key="2">
    <source>
        <dbReference type="ARBA" id="ARBA00022730"/>
    </source>
</evidence>
<dbReference type="HAMAP" id="MF_00360">
    <property type="entry name" value="Ribosomal_bS6"/>
    <property type="match status" value="1"/>
</dbReference>
<reference evidence="9" key="1">
    <citation type="submission" date="2020-08" db="EMBL/GenBank/DDBJ databases">
        <title>Genome public.</title>
        <authorList>
            <person name="Liu C."/>
            <person name="Sun Q."/>
        </authorList>
    </citation>
    <scope>NUCLEOTIDE SEQUENCE</scope>
    <source>
        <strain evidence="9">NSJ-32</strain>
    </source>
</reference>
<evidence type="ECO:0000256" key="1">
    <source>
        <dbReference type="ARBA" id="ARBA00009512"/>
    </source>
</evidence>
<comment type="function">
    <text evidence="6 8">Binds together with bS18 to 16S ribosomal RNA.</text>
</comment>
<comment type="caution">
    <text evidence="9">The sequence shown here is derived from an EMBL/GenBank/DDBJ whole genome shotgun (WGS) entry which is preliminary data.</text>
</comment>
<dbReference type="InterPro" id="IPR020814">
    <property type="entry name" value="Ribosomal_S6_plastid/chlpt"/>
</dbReference>
<accession>A0A926DRF6</accession>
<dbReference type="GO" id="GO:0005737">
    <property type="term" value="C:cytoplasm"/>
    <property type="evidence" value="ECO:0007669"/>
    <property type="project" value="UniProtKB-ARBA"/>
</dbReference>
<name>A0A926DRF6_9FIRM</name>
<evidence type="ECO:0000256" key="7">
    <source>
        <dbReference type="ARBA" id="ARBA00035294"/>
    </source>
</evidence>
<dbReference type="EMBL" id="JACRSQ010000002">
    <property type="protein sequence ID" value="MBC8542442.1"/>
    <property type="molecule type" value="Genomic_DNA"/>
</dbReference>
<keyword evidence="4 8" id="KW-0689">Ribosomal protein</keyword>
<evidence type="ECO:0000256" key="4">
    <source>
        <dbReference type="ARBA" id="ARBA00022980"/>
    </source>
</evidence>
<dbReference type="InterPro" id="IPR035980">
    <property type="entry name" value="Ribosomal_bS6_sf"/>
</dbReference>
<keyword evidence="2 8" id="KW-0699">rRNA-binding</keyword>
<organism evidence="9 10">
    <name type="scientific">Bianquea renquensis</name>
    <dbReference type="NCBI Taxonomy" id="2763661"/>
    <lineage>
        <taxon>Bacteria</taxon>
        <taxon>Bacillati</taxon>
        <taxon>Bacillota</taxon>
        <taxon>Clostridia</taxon>
        <taxon>Eubacteriales</taxon>
        <taxon>Bianqueaceae</taxon>
        <taxon>Bianquea</taxon>
    </lineage>
</organism>
<dbReference type="AlphaFoldDB" id="A0A926DRF6"/>
<evidence type="ECO:0000313" key="10">
    <source>
        <dbReference type="Proteomes" id="UP000657006"/>
    </source>
</evidence>
<dbReference type="PROSITE" id="PS01048">
    <property type="entry name" value="RIBOSOMAL_S6"/>
    <property type="match status" value="1"/>
</dbReference>
<dbReference type="InterPro" id="IPR020815">
    <property type="entry name" value="Ribosomal_bS6_CS"/>
</dbReference>
<dbReference type="GO" id="GO:0006412">
    <property type="term" value="P:translation"/>
    <property type="evidence" value="ECO:0007669"/>
    <property type="project" value="UniProtKB-UniRule"/>
</dbReference>